<organism evidence="2 3">
    <name type="scientific">Streptosporangium album</name>
    <dbReference type="NCBI Taxonomy" id="47479"/>
    <lineage>
        <taxon>Bacteria</taxon>
        <taxon>Bacillati</taxon>
        <taxon>Actinomycetota</taxon>
        <taxon>Actinomycetes</taxon>
        <taxon>Streptosporangiales</taxon>
        <taxon>Streptosporangiaceae</taxon>
        <taxon>Streptosporangium</taxon>
    </lineage>
</organism>
<evidence type="ECO:0000256" key="1">
    <source>
        <dbReference type="SAM" id="SignalP"/>
    </source>
</evidence>
<proteinExistence type="predicted"/>
<gene>
    <name evidence="2" type="ORF">FHR32_000981</name>
</gene>
<evidence type="ECO:0000313" key="3">
    <source>
        <dbReference type="Proteomes" id="UP000534286"/>
    </source>
</evidence>
<protein>
    <submittedName>
        <fullName evidence="2">Uncharacterized protein</fullName>
    </submittedName>
</protein>
<accession>A0A7W7W7F3</accession>
<feature type="signal peptide" evidence="1">
    <location>
        <begin position="1"/>
        <end position="27"/>
    </location>
</feature>
<name>A0A7W7W7F3_9ACTN</name>
<dbReference type="EMBL" id="JACHJU010000001">
    <property type="protein sequence ID" value="MBB4936676.1"/>
    <property type="molecule type" value="Genomic_DNA"/>
</dbReference>
<reference evidence="2 3" key="1">
    <citation type="submission" date="2020-08" db="EMBL/GenBank/DDBJ databases">
        <title>Sequencing the genomes of 1000 actinobacteria strains.</title>
        <authorList>
            <person name="Klenk H.-P."/>
        </authorList>
    </citation>
    <scope>NUCLEOTIDE SEQUENCE [LARGE SCALE GENOMIC DNA]</scope>
    <source>
        <strain evidence="2 3">DSM 43023</strain>
    </source>
</reference>
<dbReference type="Proteomes" id="UP000534286">
    <property type="component" value="Unassembled WGS sequence"/>
</dbReference>
<evidence type="ECO:0000313" key="2">
    <source>
        <dbReference type="EMBL" id="MBB4936676.1"/>
    </source>
</evidence>
<keyword evidence="1" id="KW-0732">Signal</keyword>
<sequence length="128" mass="12772">MLTALTSRRIAVAAAGVALLSMTAACGGSGNAALCTEAQQLITSYTSSMASNVGDLEKFNQSNQKLGDDLKALAAKSDGDAASAMNDVAASMSGLKIDAKDPAAAAAALPEFSKKLTEAGVKLQTACS</sequence>
<comment type="caution">
    <text evidence="2">The sequence shown here is derived from an EMBL/GenBank/DDBJ whole genome shotgun (WGS) entry which is preliminary data.</text>
</comment>
<keyword evidence="3" id="KW-1185">Reference proteome</keyword>
<feature type="chain" id="PRO_5030675091" evidence="1">
    <location>
        <begin position="28"/>
        <end position="128"/>
    </location>
</feature>
<dbReference type="AlphaFoldDB" id="A0A7W7W7F3"/>
<dbReference type="RefSeq" id="WP_184753184.1">
    <property type="nucleotide sequence ID" value="NZ_BAABEK010000052.1"/>
</dbReference>